<evidence type="ECO:0008006" key="2">
    <source>
        <dbReference type="Google" id="ProtNLM"/>
    </source>
</evidence>
<name>A0AB39WFJ8_9FLAO</name>
<accession>A0AB39WFJ8</accession>
<sequence>MKKQIVKLTMGTMLLNIDDSPSDMYLLNKENELAIEGEGYFDTNASYPIGIRNEVAGKISFNIDSLENFDESQNVYIFDKETNTYNSIKNTMYEVELPEGTFNDRFVLHFSSMTSKTLGTTDFNLKNGIKVIVNNGVTVQSDTVLIKTILVYDLLGRKIDSYKKVNAATQLLNQLNKTNSGLILKITLDNDEVISKKIIY</sequence>
<dbReference type="EMBL" id="CP165626">
    <property type="protein sequence ID" value="XDU99859.1"/>
    <property type="molecule type" value="Genomic_DNA"/>
</dbReference>
<dbReference type="AlphaFoldDB" id="A0AB39WFJ8"/>
<protein>
    <recommendedName>
        <fullName evidence="2">T9SS sorting signal type C domain-containing protein</fullName>
    </recommendedName>
</protein>
<dbReference type="RefSeq" id="WP_369769737.1">
    <property type="nucleotide sequence ID" value="NZ_CP165626.1"/>
</dbReference>
<proteinExistence type="predicted"/>
<reference evidence="1" key="1">
    <citation type="submission" date="2024-07" db="EMBL/GenBank/DDBJ databases">
        <authorList>
            <person name="Biller S.J."/>
        </authorList>
    </citation>
    <scope>NUCLEOTIDE SEQUENCE</scope>
    <source>
        <strain evidence="1">WC2416</strain>
    </source>
</reference>
<evidence type="ECO:0000313" key="1">
    <source>
        <dbReference type="EMBL" id="XDU99859.1"/>
    </source>
</evidence>
<organism evidence="1">
    <name type="scientific">Flavobacterium sp. WC2416</name>
    <dbReference type="NCBI Taxonomy" id="3234141"/>
    <lineage>
        <taxon>Bacteria</taxon>
        <taxon>Pseudomonadati</taxon>
        <taxon>Bacteroidota</taxon>
        <taxon>Flavobacteriia</taxon>
        <taxon>Flavobacteriales</taxon>
        <taxon>Flavobacteriaceae</taxon>
        <taxon>Flavobacterium</taxon>
    </lineage>
</organism>
<gene>
    <name evidence="1" type="ORF">AB3G39_05720</name>
</gene>